<evidence type="ECO:0000256" key="5">
    <source>
        <dbReference type="ARBA" id="ARBA00023125"/>
    </source>
</evidence>
<dbReference type="Proteomes" id="UP000386466">
    <property type="component" value="Unassembled WGS sequence"/>
</dbReference>
<evidence type="ECO:0000256" key="1">
    <source>
        <dbReference type="ARBA" id="ARBA00004286"/>
    </source>
</evidence>
<dbReference type="PROSITE" id="PS50118">
    <property type="entry name" value="HMG_BOX_2"/>
    <property type="match status" value="1"/>
</dbReference>
<evidence type="ECO:0000256" key="2">
    <source>
        <dbReference type="ARBA" id="ARBA00008774"/>
    </source>
</evidence>
<evidence type="ECO:0000313" key="9">
    <source>
        <dbReference type="EMBL" id="VFV29122.1"/>
    </source>
</evidence>
<dbReference type="GO" id="GO:0005694">
    <property type="term" value="C:chromosome"/>
    <property type="evidence" value="ECO:0007669"/>
    <property type="project" value="UniProtKB-SubCell"/>
</dbReference>
<reference evidence="9 10" key="1">
    <citation type="submission" date="2019-01" db="EMBL/GenBank/DDBJ databases">
        <authorList>
            <person name="Alioto T."/>
            <person name="Alioto T."/>
        </authorList>
    </citation>
    <scope>NUCLEOTIDE SEQUENCE [LARGE SCALE GENOMIC DNA]</scope>
</reference>
<dbReference type="Pfam" id="PF00505">
    <property type="entry name" value="HMG_box"/>
    <property type="match status" value="1"/>
</dbReference>
<dbReference type="EMBL" id="CAAGRJ010012362">
    <property type="protein sequence ID" value="VFV29122.1"/>
    <property type="molecule type" value="Genomic_DNA"/>
</dbReference>
<keyword evidence="10" id="KW-1185">Reference proteome</keyword>
<dbReference type="PANTHER" id="PTHR48112">
    <property type="entry name" value="HIGH MOBILITY GROUP PROTEIN DSP1"/>
    <property type="match status" value="1"/>
</dbReference>
<dbReference type="AlphaFoldDB" id="A0A485NG15"/>
<evidence type="ECO:0000256" key="7">
    <source>
        <dbReference type="PROSITE-ProRule" id="PRU00267"/>
    </source>
</evidence>
<feature type="non-terminal residue" evidence="9">
    <location>
        <position position="102"/>
    </location>
</feature>
<dbReference type="GO" id="GO:0003677">
    <property type="term" value="F:DNA binding"/>
    <property type="evidence" value="ECO:0007669"/>
    <property type="project" value="UniProtKB-UniRule"/>
</dbReference>
<keyword evidence="6 7" id="KW-0539">Nucleus</keyword>
<sequence length="102" mass="11796">ETKKNFKDPKAPKRSPLAFFLFCSENHPKIKGEHSGLSIGDIGDIAKRLGEMWNNNTATDDEQPYEKKAAKLKKTMEKILLHTELKENLMQQQKWKSSRPKK</sequence>
<keyword evidence="4" id="KW-0677">Repeat</keyword>
<dbReference type="InterPro" id="IPR009071">
    <property type="entry name" value="HMG_box_dom"/>
</dbReference>
<feature type="DNA-binding region" description="HMG box" evidence="7">
    <location>
        <begin position="12"/>
        <end position="84"/>
    </location>
</feature>
<dbReference type="InterPro" id="IPR050342">
    <property type="entry name" value="HMGB"/>
</dbReference>
<protein>
    <recommendedName>
        <fullName evidence="8">HMG box domain-containing protein</fullName>
    </recommendedName>
</protein>
<comment type="subcellular location">
    <subcellularLocation>
        <location evidence="1">Chromosome</location>
    </subcellularLocation>
</comment>
<accession>A0A485NG15</accession>
<keyword evidence="3" id="KW-0158">Chromosome</keyword>
<name>A0A485NG15_LYNPA</name>
<dbReference type="GO" id="GO:0005634">
    <property type="term" value="C:nucleus"/>
    <property type="evidence" value="ECO:0007669"/>
    <property type="project" value="UniProtKB-UniRule"/>
</dbReference>
<feature type="non-terminal residue" evidence="9">
    <location>
        <position position="1"/>
    </location>
</feature>
<organism evidence="9 10">
    <name type="scientific">Lynx pardinus</name>
    <name type="common">Iberian lynx</name>
    <name type="synonym">Felis pardina</name>
    <dbReference type="NCBI Taxonomy" id="191816"/>
    <lineage>
        <taxon>Eukaryota</taxon>
        <taxon>Metazoa</taxon>
        <taxon>Chordata</taxon>
        <taxon>Craniata</taxon>
        <taxon>Vertebrata</taxon>
        <taxon>Euteleostomi</taxon>
        <taxon>Mammalia</taxon>
        <taxon>Eutheria</taxon>
        <taxon>Laurasiatheria</taxon>
        <taxon>Carnivora</taxon>
        <taxon>Feliformia</taxon>
        <taxon>Felidae</taxon>
        <taxon>Felinae</taxon>
        <taxon>Lynx</taxon>
    </lineage>
</organism>
<evidence type="ECO:0000259" key="8">
    <source>
        <dbReference type="PROSITE" id="PS50118"/>
    </source>
</evidence>
<evidence type="ECO:0000313" key="10">
    <source>
        <dbReference type="Proteomes" id="UP000386466"/>
    </source>
</evidence>
<feature type="domain" description="HMG box" evidence="8">
    <location>
        <begin position="12"/>
        <end position="84"/>
    </location>
</feature>
<evidence type="ECO:0000256" key="4">
    <source>
        <dbReference type="ARBA" id="ARBA00022737"/>
    </source>
</evidence>
<dbReference type="InterPro" id="IPR036910">
    <property type="entry name" value="HMG_box_dom_sf"/>
</dbReference>
<dbReference type="GO" id="GO:0006357">
    <property type="term" value="P:regulation of transcription by RNA polymerase II"/>
    <property type="evidence" value="ECO:0007669"/>
    <property type="project" value="TreeGrafter"/>
</dbReference>
<comment type="similarity">
    <text evidence="2">Belongs to the HMGB family.</text>
</comment>
<dbReference type="PANTHER" id="PTHR48112:SF12">
    <property type="entry name" value="HIGH MOBILITY GROUP PROTEIN B1-LIKE 1-RELATED"/>
    <property type="match status" value="1"/>
</dbReference>
<proteinExistence type="inferred from homology"/>
<keyword evidence="5 7" id="KW-0238">DNA-binding</keyword>
<evidence type="ECO:0000256" key="3">
    <source>
        <dbReference type="ARBA" id="ARBA00022454"/>
    </source>
</evidence>
<dbReference type="SUPFAM" id="SSF47095">
    <property type="entry name" value="HMG-box"/>
    <property type="match status" value="1"/>
</dbReference>
<gene>
    <name evidence="9" type="ORF">LYPA_23C003119</name>
</gene>
<dbReference type="Gene3D" id="1.10.30.10">
    <property type="entry name" value="High mobility group box domain"/>
    <property type="match status" value="1"/>
</dbReference>
<evidence type="ECO:0000256" key="6">
    <source>
        <dbReference type="ARBA" id="ARBA00023242"/>
    </source>
</evidence>
<dbReference type="SMART" id="SM00398">
    <property type="entry name" value="HMG"/>
    <property type="match status" value="1"/>
</dbReference>